<dbReference type="GO" id="GO:0016787">
    <property type="term" value="F:hydrolase activity"/>
    <property type="evidence" value="ECO:0007669"/>
    <property type="project" value="UniProtKB-KW"/>
</dbReference>
<name>A0A543DWM5_9PSEU</name>
<evidence type="ECO:0000259" key="1">
    <source>
        <dbReference type="Pfam" id="PF00561"/>
    </source>
</evidence>
<evidence type="ECO:0000313" key="2">
    <source>
        <dbReference type="EMBL" id="TQM13740.1"/>
    </source>
</evidence>
<proteinExistence type="predicted"/>
<dbReference type="InterPro" id="IPR029058">
    <property type="entry name" value="AB_hydrolase_fold"/>
</dbReference>
<dbReference type="Proteomes" id="UP000315677">
    <property type="component" value="Unassembled WGS sequence"/>
</dbReference>
<keyword evidence="2" id="KW-0378">Hydrolase</keyword>
<organism evidence="2 3">
    <name type="scientific">Pseudonocardia kunmingensis</name>
    <dbReference type="NCBI Taxonomy" id="630975"/>
    <lineage>
        <taxon>Bacteria</taxon>
        <taxon>Bacillati</taxon>
        <taxon>Actinomycetota</taxon>
        <taxon>Actinomycetes</taxon>
        <taxon>Pseudonocardiales</taxon>
        <taxon>Pseudonocardiaceae</taxon>
        <taxon>Pseudonocardia</taxon>
    </lineage>
</organism>
<keyword evidence="3" id="KW-1185">Reference proteome</keyword>
<reference evidence="2 3" key="1">
    <citation type="submission" date="2019-06" db="EMBL/GenBank/DDBJ databases">
        <title>Sequencing the genomes of 1000 actinobacteria strains.</title>
        <authorList>
            <person name="Klenk H.-P."/>
        </authorList>
    </citation>
    <scope>NUCLEOTIDE SEQUENCE [LARGE SCALE GENOMIC DNA]</scope>
    <source>
        <strain evidence="2 3">DSM 45301</strain>
    </source>
</reference>
<sequence>MPIGELTAVLPWDRVRSTTRHLARSLGPAVGLTTPALLRHPVWRSRAVDGAGTGVVVVPGFGGLDASMAVLRRWLQRRGYVPAGAGLGGNVGCTADLVTRLERRVEEHASATGGPVVLVGHSRGGMLARMIAARRPDLVRGLAMLGSPVLDPLDARGLAQLLLPALVGLSARGVPGLLDGDCLTGACGDTTADGLAAPLRVPAVAIYSREDGVVGWRSCQDPEAEWVEVTSSHTGMGTDPQLYAALATRLAAWTSATR</sequence>
<comment type="caution">
    <text evidence="2">The sequence shown here is derived from an EMBL/GenBank/DDBJ whole genome shotgun (WGS) entry which is preliminary data.</text>
</comment>
<feature type="domain" description="AB hydrolase-1" evidence="1">
    <location>
        <begin position="111"/>
        <end position="156"/>
    </location>
</feature>
<dbReference type="EMBL" id="VFPA01000001">
    <property type="protein sequence ID" value="TQM13740.1"/>
    <property type="molecule type" value="Genomic_DNA"/>
</dbReference>
<gene>
    <name evidence="2" type="ORF">FB558_0493</name>
</gene>
<dbReference type="Pfam" id="PF00561">
    <property type="entry name" value="Abhydrolase_1"/>
    <property type="match status" value="1"/>
</dbReference>
<dbReference type="InterPro" id="IPR000073">
    <property type="entry name" value="AB_hydrolase_1"/>
</dbReference>
<accession>A0A543DWM5</accession>
<dbReference type="Gene3D" id="3.40.50.1820">
    <property type="entry name" value="alpha/beta hydrolase"/>
    <property type="match status" value="1"/>
</dbReference>
<dbReference type="SUPFAM" id="SSF53474">
    <property type="entry name" value="alpha/beta-Hydrolases"/>
    <property type="match status" value="1"/>
</dbReference>
<protein>
    <submittedName>
        <fullName evidence="2">Alpha/beta hydrolase family protein</fullName>
    </submittedName>
</protein>
<dbReference type="AlphaFoldDB" id="A0A543DWM5"/>
<dbReference type="RefSeq" id="WP_246106216.1">
    <property type="nucleotide sequence ID" value="NZ_VFPA01000001.1"/>
</dbReference>
<evidence type="ECO:0000313" key="3">
    <source>
        <dbReference type="Proteomes" id="UP000315677"/>
    </source>
</evidence>